<sequence>MIVYLKNMAGYKMEHFGGMTYDKVRPIFEKEYNKVQTLFKPNKDVEEPKEKRVAEETLLQESFKKLKAIEVSGSESTQEITTTDPKEISEEDVQNRLEIIPVAEFKVEALQVKEDLDALWRLVKEKFSTSVPIVDKEKAL</sequence>
<dbReference type="AlphaFoldDB" id="A0A699SNV3"/>
<organism evidence="1">
    <name type="scientific">Tanacetum cinerariifolium</name>
    <name type="common">Dalmatian daisy</name>
    <name type="synonym">Chrysanthemum cinerariifolium</name>
    <dbReference type="NCBI Taxonomy" id="118510"/>
    <lineage>
        <taxon>Eukaryota</taxon>
        <taxon>Viridiplantae</taxon>
        <taxon>Streptophyta</taxon>
        <taxon>Embryophyta</taxon>
        <taxon>Tracheophyta</taxon>
        <taxon>Spermatophyta</taxon>
        <taxon>Magnoliopsida</taxon>
        <taxon>eudicotyledons</taxon>
        <taxon>Gunneridae</taxon>
        <taxon>Pentapetalae</taxon>
        <taxon>asterids</taxon>
        <taxon>campanulids</taxon>
        <taxon>Asterales</taxon>
        <taxon>Asteraceae</taxon>
        <taxon>Asteroideae</taxon>
        <taxon>Anthemideae</taxon>
        <taxon>Anthemidinae</taxon>
        <taxon>Tanacetum</taxon>
    </lineage>
</organism>
<gene>
    <name evidence="1" type="ORF">Tci_871119</name>
</gene>
<protein>
    <submittedName>
        <fullName evidence="1">Uncharacterized protein</fullName>
    </submittedName>
</protein>
<evidence type="ECO:0000313" key="1">
    <source>
        <dbReference type="EMBL" id="GFC99149.1"/>
    </source>
</evidence>
<proteinExistence type="predicted"/>
<accession>A0A699SNV3</accession>
<dbReference type="EMBL" id="BKCJ011176491">
    <property type="protein sequence ID" value="GFC99149.1"/>
    <property type="molecule type" value="Genomic_DNA"/>
</dbReference>
<name>A0A699SNV3_TANCI</name>
<reference evidence="1" key="1">
    <citation type="journal article" date="2019" name="Sci. Rep.">
        <title>Draft genome of Tanacetum cinerariifolium, the natural source of mosquito coil.</title>
        <authorList>
            <person name="Yamashiro T."/>
            <person name="Shiraishi A."/>
            <person name="Satake H."/>
            <person name="Nakayama K."/>
        </authorList>
    </citation>
    <scope>NUCLEOTIDE SEQUENCE</scope>
</reference>
<comment type="caution">
    <text evidence="1">The sequence shown here is derived from an EMBL/GenBank/DDBJ whole genome shotgun (WGS) entry which is preliminary data.</text>
</comment>